<dbReference type="AlphaFoldDB" id="A0A6A2XNT9"/>
<dbReference type="Proteomes" id="UP000436088">
    <property type="component" value="Unassembled WGS sequence"/>
</dbReference>
<dbReference type="EMBL" id="VEPZ02001669">
    <property type="protein sequence ID" value="KAE8663686.1"/>
    <property type="molecule type" value="Genomic_DNA"/>
</dbReference>
<keyword evidence="3" id="KW-1185">Reference proteome</keyword>
<dbReference type="OrthoDB" id="673776at2759"/>
<protein>
    <submittedName>
        <fullName evidence="2">Uncharacterized protein</fullName>
    </submittedName>
</protein>
<name>A0A6A2XNT9_HIBSY</name>
<evidence type="ECO:0000256" key="1">
    <source>
        <dbReference type="SAM" id="Coils"/>
    </source>
</evidence>
<reference evidence="2" key="1">
    <citation type="submission" date="2019-09" db="EMBL/GenBank/DDBJ databases">
        <title>Draft genome information of white flower Hibiscus syriacus.</title>
        <authorList>
            <person name="Kim Y.-M."/>
        </authorList>
    </citation>
    <scope>NUCLEOTIDE SEQUENCE [LARGE SCALE GENOMIC DNA]</scope>
    <source>
        <strain evidence="2">YM2019G1</strain>
    </source>
</reference>
<feature type="coiled-coil region" evidence="1">
    <location>
        <begin position="411"/>
        <end position="452"/>
    </location>
</feature>
<keyword evidence="1" id="KW-0175">Coiled coil</keyword>
<evidence type="ECO:0000313" key="3">
    <source>
        <dbReference type="Proteomes" id="UP000436088"/>
    </source>
</evidence>
<evidence type="ECO:0000313" key="2">
    <source>
        <dbReference type="EMBL" id="KAE8663686.1"/>
    </source>
</evidence>
<organism evidence="2 3">
    <name type="scientific">Hibiscus syriacus</name>
    <name type="common">Rose of Sharon</name>
    <dbReference type="NCBI Taxonomy" id="106335"/>
    <lineage>
        <taxon>Eukaryota</taxon>
        <taxon>Viridiplantae</taxon>
        <taxon>Streptophyta</taxon>
        <taxon>Embryophyta</taxon>
        <taxon>Tracheophyta</taxon>
        <taxon>Spermatophyta</taxon>
        <taxon>Magnoliopsida</taxon>
        <taxon>eudicotyledons</taxon>
        <taxon>Gunneridae</taxon>
        <taxon>Pentapetalae</taxon>
        <taxon>rosids</taxon>
        <taxon>malvids</taxon>
        <taxon>Malvales</taxon>
        <taxon>Malvaceae</taxon>
        <taxon>Malvoideae</taxon>
        <taxon>Hibiscus</taxon>
    </lineage>
</organism>
<gene>
    <name evidence="2" type="ORF">F3Y22_tig00112925pilonHSYRG00241</name>
</gene>
<feature type="coiled-coil region" evidence="1">
    <location>
        <begin position="245"/>
        <end position="272"/>
    </location>
</feature>
<proteinExistence type="predicted"/>
<accession>A0A6A2XNT9</accession>
<comment type="caution">
    <text evidence="2">The sequence shown here is derived from an EMBL/GenBank/DDBJ whole genome shotgun (WGS) entry which is preliminary data.</text>
</comment>
<sequence length="461" mass="52353">MSQYGAYPSSEDSDSSFEICLSYDDFPFGDTKLLDLVVVDNKDAFVQRIKKQRKRSELHDAWYQSKNMLSSIFYYISARNAVKCATALLAGETGLDVDINALHPVLGSNPLYFTSGPPELIDLYIRNGARTDIRHKGMLPLNRFLDYIRRGHENIDWSSKQSICMVIVFLCLDMEKLESLRLLFENTKEVEKEVYHYMKGGKLVETTALLMIAREEITSPVFFKDFTSSGSMSLHQLVLLEIEALKASQMKLDSTSEEIHELKNKLETMNSMLCLIKVLQSVGPEIDQYRQDLPKLSMEELATKVAYLLISKGFVEYEDLKRFRPVSDETLPTSHQHFLKSLGSKLHGKNEGSQLESKDVGHVTDAMGNGDQSASLVKNHHANGVSSKHDGREKELADMLEEKNRPLGAVQANHELQIKQLNMELEKECDKLGNLQMRLQEEHKLNESLQEELGVTEIREG</sequence>